<dbReference type="EMBL" id="FMBI01000034">
    <property type="protein sequence ID" value="SCC48895.1"/>
    <property type="molecule type" value="Genomic_DNA"/>
</dbReference>
<evidence type="ECO:0000313" key="1">
    <source>
        <dbReference type="EMBL" id="SCC48895.1"/>
    </source>
</evidence>
<sequence>MQAIPLRLTP</sequence>
<gene>
    <name evidence="1" type="ORF">BTT61001_03700</name>
</gene>
<dbReference type="Proteomes" id="UP000195991">
    <property type="component" value="Unassembled WGS sequence"/>
</dbReference>
<accession>A0A1C4EZR5</accession>
<organism evidence="1 2">
    <name type="scientific">Bacillus thuringiensis</name>
    <dbReference type="NCBI Taxonomy" id="1428"/>
    <lineage>
        <taxon>Bacteria</taxon>
        <taxon>Bacillati</taxon>
        <taxon>Bacillota</taxon>
        <taxon>Bacilli</taxon>
        <taxon>Bacillales</taxon>
        <taxon>Bacillaceae</taxon>
        <taxon>Bacillus</taxon>
        <taxon>Bacillus cereus group</taxon>
    </lineage>
</organism>
<protein>
    <submittedName>
        <fullName evidence="1">Uncharacterized protein</fullName>
    </submittedName>
</protein>
<reference evidence="1 2" key="1">
    <citation type="submission" date="2016-08" db="EMBL/GenBank/DDBJ databases">
        <authorList>
            <person name="Seilhamer J.J."/>
        </authorList>
    </citation>
    <scope>NUCLEOTIDE SEQUENCE [LARGE SCALE GENOMIC DNA]</scope>
    <source>
        <strain evidence="1 2">IEBC_T61001</strain>
    </source>
</reference>
<proteinExistence type="predicted"/>
<evidence type="ECO:0000313" key="2">
    <source>
        <dbReference type="Proteomes" id="UP000195991"/>
    </source>
</evidence>
<name>A0A1C4EZR5_BACTU</name>